<proteinExistence type="inferred from homology"/>
<comment type="similarity">
    <text evidence="1">Belongs to the ATP-dependent AMP-binding enzyme family.</text>
</comment>
<dbReference type="Pfam" id="PF13193">
    <property type="entry name" value="AMP-binding_C"/>
    <property type="match status" value="1"/>
</dbReference>
<dbReference type="InterPro" id="IPR042099">
    <property type="entry name" value="ANL_N_sf"/>
</dbReference>
<dbReference type="InterPro" id="IPR025110">
    <property type="entry name" value="AMP-bd_C"/>
</dbReference>
<feature type="domain" description="AMP-binding enzyme C-terminal" evidence="3">
    <location>
        <begin position="534"/>
        <end position="611"/>
    </location>
</feature>
<evidence type="ECO:0000313" key="4">
    <source>
        <dbReference type="EMBL" id="CAB9504952.1"/>
    </source>
</evidence>
<dbReference type="InterPro" id="IPR000873">
    <property type="entry name" value="AMP-dep_synth/lig_dom"/>
</dbReference>
<dbReference type="PANTHER" id="PTHR43201:SF8">
    <property type="entry name" value="ACYL-COA SYNTHETASE FAMILY MEMBER 3"/>
    <property type="match status" value="1"/>
</dbReference>
<evidence type="ECO:0000259" key="2">
    <source>
        <dbReference type="Pfam" id="PF00501"/>
    </source>
</evidence>
<evidence type="ECO:0000313" key="5">
    <source>
        <dbReference type="Proteomes" id="UP001153069"/>
    </source>
</evidence>
<dbReference type="OrthoDB" id="2962993at2759"/>
<evidence type="ECO:0000259" key="3">
    <source>
        <dbReference type="Pfam" id="PF13193"/>
    </source>
</evidence>
<organism evidence="4 5">
    <name type="scientific">Seminavis robusta</name>
    <dbReference type="NCBI Taxonomy" id="568900"/>
    <lineage>
        <taxon>Eukaryota</taxon>
        <taxon>Sar</taxon>
        <taxon>Stramenopiles</taxon>
        <taxon>Ochrophyta</taxon>
        <taxon>Bacillariophyta</taxon>
        <taxon>Bacillariophyceae</taxon>
        <taxon>Bacillariophycidae</taxon>
        <taxon>Naviculales</taxon>
        <taxon>Naviculaceae</taxon>
        <taxon>Seminavis</taxon>
    </lineage>
</organism>
<name>A0A9N8DLR1_9STRA</name>
<reference evidence="4" key="1">
    <citation type="submission" date="2020-06" db="EMBL/GenBank/DDBJ databases">
        <authorList>
            <consortium name="Plant Systems Biology data submission"/>
        </authorList>
    </citation>
    <scope>NUCLEOTIDE SEQUENCE</scope>
    <source>
        <strain evidence="4">D6</strain>
    </source>
</reference>
<dbReference type="Gene3D" id="3.30.300.30">
    <property type="match status" value="1"/>
</dbReference>
<gene>
    <name evidence="4" type="ORF">SEMRO_214_G088780.1</name>
</gene>
<evidence type="ECO:0000256" key="1">
    <source>
        <dbReference type="ARBA" id="ARBA00006432"/>
    </source>
</evidence>
<dbReference type="GO" id="GO:0006631">
    <property type="term" value="P:fatty acid metabolic process"/>
    <property type="evidence" value="ECO:0007669"/>
    <property type="project" value="TreeGrafter"/>
</dbReference>
<dbReference type="GO" id="GO:0031956">
    <property type="term" value="F:medium-chain fatty acid-CoA ligase activity"/>
    <property type="evidence" value="ECO:0007669"/>
    <property type="project" value="TreeGrafter"/>
</dbReference>
<protein>
    <submittedName>
        <fullName evidence="4">7a-methyl-1,5-dioxo-octahydro-1H-inden-4-yl</fullName>
    </submittedName>
</protein>
<dbReference type="PROSITE" id="PS00455">
    <property type="entry name" value="AMP_BINDING"/>
    <property type="match status" value="1"/>
</dbReference>
<dbReference type="AlphaFoldDB" id="A0A9N8DLR1"/>
<keyword evidence="5" id="KW-1185">Reference proteome</keyword>
<dbReference type="InterPro" id="IPR045851">
    <property type="entry name" value="AMP-bd_C_sf"/>
</dbReference>
<feature type="domain" description="AMP-dependent synthetase/ligase" evidence="2">
    <location>
        <begin position="93"/>
        <end position="480"/>
    </location>
</feature>
<accession>A0A9N8DLR1</accession>
<dbReference type="SUPFAM" id="SSF56801">
    <property type="entry name" value="Acetyl-CoA synthetase-like"/>
    <property type="match status" value="1"/>
</dbReference>
<dbReference type="Pfam" id="PF00501">
    <property type="entry name" value="AMP-binding"/>
    <property type="match status" value="1"/>
</dbReference>
<dbReference type="Gene3D" id="3.40.50.12780">
    <property type="entry name" value="N-terminal domain of ligase-like"/>
    <property type="match status" value="1"/>
</dbReference>
<dbReference type="Proteomes" id="UP001153069">
    <property type="component" value="Unassembled WGS sequence"/>
</dbReference>
<comment type="caution">
    <text evidence="4">The sequence shown here is derived from an EMBL/GenBank/DDBJ whole genome shotgun (WGS) entry which is preliminary data.</text>
</comment>
<sequence length="622" mass="68581">MRLFLLQLHPCRRLPRQLLLHGRQWSTCGGGQRLFFASASPAAIHWSFPTPPPPPTASELQDQGIPILHQAAKVASADKTRILLSEWKHEQDGTVETVSYSQVLAKSSLFARYILQQQQQEQQRKLVAHLNVPGWEYVATQWGAWAAGYGSVPLALSQTAPEMEHVLTQANPQFIVLGGNCRLSGSNTTGKSIQHPTRQPPNAKALLQAAENLGMTDRVVPFETVVSQKPDVSEKDWMLGNGGVLQSLDEPALVLFTSGTTGKPKAAVITHRNIYHQVTDLVAAWEWQSSDVALHLLPLHHVHGVINLLSCAAFVGARLEFQPFDATALWNQWAQPSSSSVSLPPTNILMAVPTIYAKLLEAADTLPQETVQKAVDNTLSSMRLQVSGSAALPVSVLERWRNLTGQTLLERYGMTEFAMALSNPYREDNTVQQRRPGYVGRPLPSVQVRLVDTDTQEVIETEGVSGELQVKGPTVFQEYLNREDATREAFTKDGYFATGDIAQFDGGEIQSYRILGRASVDIIKSGGHKLSALEIERELLEHPDIAEVAILGIPDDVWGERVAMVCRLKKADSEPLTLEGLREFCGPRLSKYKVPSRLQVVSDIPKNAMGKINKKGLVKLFD</sequence>
<dbReference type="PANTHER" id="PTHR43201">
    <property type="entry name" value="ACYL-COA SYNTHETASE"/>
    <property type="match status" value="1"/>
</dbReference>
<dbReference type="InterPro" id="IPR020845">
    <property type="entry name" value="AMP-binding_CS"/>
</dbReference>
<dbReference type="EMBL" id="CAICTM010000213">
    <property type="protein sequence ID" value="CAB9504952.1"/>
    <property type="molecule type" value="Genomic_DNA"/>
</dbReference>